<organism evidence="3 4">
    <name type="scientific">Herbiconiux moechotypicola</name>
    <dbReference type="NCBI Taxonomy" id="637393"/>
    <lineage>
        <taxon>Bacteria</taxon>
        <taxon>Bacillati</taxon>
        <taxon>Actinomycetota</taxon>
        <taxon>Actinomycetes</taxon>
        <taxon>Micrococcales</taxon>
        <taxon>Microbacteriaceae</taxon>
        <taxon>Herbiconiux</taxon>
    </lineage>
</organism>
<dbReference type="Proteomes" id="UP001500929">
    <property type="component" value="Unassembled WGS sequence"/>
</dbReference>
<gene>
    <name evidence="3" type="ORF">GCM10009851_37210</name>
</gene>
<protein>
    <recommendedName>
        <fullName evidence="5">Bacterial Ig-like domain-containing protein</fullName>
    </recommendedName>
</protein>
<keyword evidence="2" id="KW-0732">Signal</keyword>
<proteinExistence type="predicted"/>
<name>A0ABP5R3D3_9MICO</name>
<keyword evidence="4" id="KW-1185">Reference proteome</keyword>
<feature type="chain" id="PRO_5045902542" description="Bacterial Ig-like domain-containing protein" evidence="2">
    <location>
        <begin position="38"/>
        <end position="1063"/>
    </location>
</feature>
<evidence type="ECO:0000313" key="4">
    <source>
        <dbReference type="Proteomes" id="UP001500929"/>
    </source>
</evidence>
<accession>A0ABP5R3D3</accession>
<dbReference type="RefSeq" id="WP_259481503.1">
    <property type="nucleotide sequence ID" value="NZ_BAAAQY010000014.1"/>
</dbReference>
<evidence type="ECO:0008006" key="5">
    <source>
        <dbReference type="Google" id="ProtNLM"/>
    </source>
</evidence>
<comment type="caution">
    <text evidence="3">The sequence shown here is derived from an EMBL/GenBank/DDBJ whole genome shotgun (WGS) entry which is preliminary data.</text>
</comment>
<reference evidence="4" key="1">
    <citation type="journal article" date="2019" name="Int. J. Syst. Evol. Microbiol.">
        <title>The Global Catalogue of Microorganisms (GCM) 10K type strain sequencing project: providing services to taxonomists for standard genome sequencing and annotation.</title>
        <authorList>
            <consortium name="The Broad Institute Genomics Platform"/>
            <consortium name="The Broad Institute Genome Sequencing Center for Infectious Disease"/>
            <person name="Wu L."/>
            <person name="Ma J."/>
        </authorList>
    </citation>
    <scope>NUCLEOTIDE SEQUENCE [LARGE SCALE GENOMIC DNA]</scope>
    <source>
        <strain evidence="4">JCM 16117</strain>
    </source>
</reference>
<evidence type="ECO:0000313" key="3">
    <source>
        <dbReference type="EMBL" id="GAA2248365.1"/>
    </source>
</evidence>
<feature type="signal peptide" evidence="2">
    <location>
        <begin position="1"/>
        <end position="37"/>
    </location>
</feature>
<dbReference type="EMBL" id="BAAAQY010000014">
    <property type="protein sequence ID" value="GAA2248365.1"/>
    <property type="molecule type" value="Genomic_DNA"/>
</dbReference>
<feature type="region of interest" description="Disordered" evidence="1">
    <location>
        <begin position="646"/>
        <end position="666"/>
    </location>
</feature>
<sequence length="1063" mass="107206">MTGRRQNTVRAVRAAVSVVTAAALVAGAALLSGGAAAAAAFGTGSGMVALTAVPESTPFSVPDGSVPAVDSEIGFGSALGTSPDATLDLSRSLVGTGLDTADGAALVRLSVLSPATDVVVWAGADTESGAAPVLSTAAGRSSSTAVLLPVAAGRVGVHASAEVQLRAEVLAVFPVTTGGTEGNAGVVAPAPGATTALPNPVTRADTAHGLAATTLGSEPVAIGLVGDGGVPADDVRAVYATATVTTPTATTLVLDAQSIPLAAGTTSVTTIITPDGDGRTFAHLTAGEASLRLDVRGWVADAADDTARANVAGGYVPAADTAPVSLTLGGAHDSSAEVQLAQVDDAAYSVALVSATGAGETTLMQLGAPYEGRARGVVVDGDGGAQPQLVVAPVAQGDGAVAAGTAALELRRGAGAATVAPLGDILGAAPARASGDLPAITLDSHDDHDTVDLGMHGSVELSGVVDPQGASVDRVEVSGPDGLIGTADLTVGEDERLTWSYRVSAPRDGDHRYTATVFDRAGESDSDDVLLAVQAVDADDTVIAPDVTVAGGGSSGLLTPQAGVLQVTEGPEVAESTEEEAWFDADPGVSPGDVIVSGTTEGAPEGVFVEVTAVDRVGSRWRVATVPAKIDQVFLQVDTSVAVQPDDPAGVVVDDTPAPDAESTPVDEVVDEGYSAAEVLEGDEVDLADFAEQPSEPLSDPAYDAPGVEDPDDYGHVADPAGAGDAVAAFAASAAAAEPDPDDVGPSDFGLSMRSSVNLKATYDRETKSPRLTDLTAASSDPQKLLDTQFREMTRVNETGLVLSATAQVGFELTFTLRTHLTYSWFAVHVVVDELTMKIETKVKVTASAKIFISSTLEHAIRNKIAGFTLPTFTVPVGPVPVVITNEVGVAVKIAMAWQAAASLPSIGFTRVDVSGFTYSTEAGTRSLSKAPAITTTPLLPQKLDDVEFKLSGDFSVGPEVTVTSKIYGVAGPEFALSGMAALSGSVSNVGSVVGLDLSFGLVVTFGGRLQVKIFSWSLADLELFTIAAKFPLFVKHWDLVDLGTSPPQSPTPTPSPSPAPSG</sequence>
<evidence type="ECO:0000256" key="1">
    <source>
        <dbReference type="SAM" id="MobiDB-lite"/>
    </source>
</evidence>
<evidence type="ECO:0000256" key="2">
    <source>
        <dbReference type="SAM" id="SignalP"/>
    </source>
</evidence>